<protein>
    <submittedName>
        <fullName evidence="2">Putative membrane protein (DUF2207)</fullName>
    </submittedName>
</protein>
<evidence type="ECO:0000259" key="1">
    <source>
        <dbReference type="Pfam" id="PF09972"/>
    </source>
</evidence>
<dbReference type="InterPro" id="IPR018702">
    <property type="entry name" value="DUF2207"/>
</dbReference>
<feature type="domain" description="DUF2207" evidence="1">
    <location>
        <begin position="41"/>
        <end position="226"/>
    </location>
</feature>
<name>A0A448I783_MYCCI</name>
<keyword evidence="3" id="KW-1185">Reference proteome</keyword>
<dbReference type="Pfam" id="PF09972">
    <property type="entry name" value="DUF2207"/>
    <property type="match status" value="1"/>
</dbReference>
<dbReference type="Proteomes" id="UP000282551">
    <property type="component" value="Chromosome"/>
</dbReference>
<accession>A0A448I783</accession>
<dbReference type="AlphaFoldDB" id="A0A448I783"/>
<dbReference type="EMBL" id="LR134355">
    <property type="protein sequence ID" value="VEG48381.1"/>
    <property type="molecule type" value="Genomic_DNA"/>
</dbReference>
<proteinExistence type="predicted"/>
<gene>
    <name evidence="2" type="ORF">NCTC10485_02675</name>
</gene>
<sequence length="258" mass="28421">MGWFGRGLRWLTAAIVVALAVLWPLVFTGESTGAPASDPVTITDYRADYHVDADGNLDATETITARFPGDRHGIFRYWDVTNPNSPRVRQEPTITSIRMDDGEIPYELQWSGRDRFRVAKIGDPDRYLDYGEHVFEIRYTVPGVLDPGDTGAQFYWNVIAPGWDNVIERAEITVTLPAAVTGVQCWVGRGTGTGTPCPGIHADATRLTILAAGLAPRTPVTVRAGWTWRRRRAPNCPGPIAGIRSSAAPCRACSRWWG</sequence>
<evidence type="ECO:0000313" key="3">
    <source>
        <dbReference type="Proteomes" id="UP000282551"/>
    </source>
</evidence>
<reference evidence="2 3" key="1">
    <citation type="submission" date="2018-12" db="EMBL/GenBank/DDBJ databases">
        <authorList>
            <consortium name="Pathogen Informatics"/>
        </authorList>
    </citation>
    <scope>NUCLEOTIDE SEQUENCE [LARGE SCALE GENOMIC DNA]</scope>
    <source>
        <strain evidence="2 3">NCTC10485</strain>
    </source>
</reference>
<organism evidence="2 3">
    <name type="scientific">Mycolicibacterium chitae</name>
    <name type="common">Mycobacterium chitae</name>
    <dbReference type="NCBI Taxonomy" id="1792"/>
    <lineage>
        <taxon>Bacteria</taxon>
        <taxon>Bacillati</taxon>
        <taxon>Actinomycetota</taxon>
        <taxon>Actinomycetes</taxon>
        <taxon>Mycobacteriales</taxon>
        <taxon>Mycobacteriaceae</taxon>
        <taxon>Mycolicibacterium</taxon>
    </lineage>
</organism>
<evidence type="ECO:0000313" key="2">
    <source>
        <dbReference type="EMBL" id="VEG48381.1"/>
    </source>
</evidence>